<dbReference type="Proteomes" id="UP000715781">
    <property type="component" value="Unassembled WGS sequence"/>
</dbReference>
<comment type="caution">
    <text evidence="7">The sequence shown here is derived from an EMBL/GenBank/DDBJ whole genome shotgun (WGS) entry which is preliminary data.</text>
</comment>
<dbReference type="PANTHER" id="PTHR30250">
    <property type="entry name" value="PST FAMILY PREDICTED COLANIC ACID TRANSPORTER"/>
    <property type="match status" value="1"/>
</dbReference>
<feature type="transmembrane region" description="Helical" evidence="6">
    <location>
        <begin position="20"/>
        <end position="39"/>
    </location>
</feature>
<keyword evidence="3 6" id="KW-0812">Transmembrane</keyword>
<feature type="transmembrane region" description="Helical" evidence="6">
    <location>
        <begin position="367"/>
        <end position="388"/>
    </location>
</feature>
<evidence type="ECO:0000256" key="5">
    <source>
        <dbReference type="ARBA" id="ARBA00023136"/>
    </source>
</evidence>
<feature type="transmembrane region" description="Helical" evidence="6">
    <location>
        <begin position="123"/>
        <end position="141"/>
    </location>
</feature>
<dbReference type="EMBL" id="JAHHHN010000004">
    <property type="protein sequence ID" value="MBW4561273.1"/>
    <property type="molecule type" value="Genomic_DNA"/>
</dbReference>
<protein>
    <submittedName>
        <fullName evidence="7">Polysaccharide biosynthesis protein</fullName>
    </submittedName>
</protein>
<dbReference type="InterPro" id="IPR050833">
    <property type="entry name" value="Poly_Biosynth_Transport"/>
</dbReference>
<dbReference type="PANTHER" id="PTHR30250:SF11">
    <property type="entry name" value="O-ANTIGEN TRANSPORTER-RELATED"/>
    <property type="match status" value="1"/>
</dbReference>
<evidence type="ECO:0000256" key="4">
    <source>
        <dbReference type="ARBA" id="ARBA00022989"/>
    </source>
</evidence>
<evidence type="ECO:0000313" key="8">
    <source>
        <dbReference type="Proteomes" id="UP000715781"/>
    </source>
</evidence>
<organism evidence="7 8">
    <name type="scientific">Mojavia pulchra JT2-VF2</name>
    <dbReference type="NCBI Taxonomy" id="287848"/>
    <lineage>
        <taxon>Bacteria</taxon>
        <taxon>Bacillati</taxon>
        <taxon>Cyanobacteriota</taxon>
        <taxon>Cyanophyceae</taxon>
        <taxon>Nostocales</taxon>
        <taxon>Nostocaceae</taxon>
    </lineage>
</organism>
<evidence type="ECO:0000256" key="6">
    <source>
        <dbReference type="SAM" id="Phobius"/>
    </source>
</evidence>
<feature type="transmembrane region" description="Helical" evidence="6">
    <location>
        <begin position="299"/>
        <end position="320"/>
    </location>
</feature>
<evidence type="ECO:0000313" key="7">
    <source>
        <dbReference type="EMBL" id="MBW4561273.1"/>
    </source>
</evidence>
<dbReference type="GO" id="GO:0005886">
    <property type="term" value="C:plasma membrane"/>
    <property type="evidence" value="ECO:0007669"/>
    <property type="project" value="UniProtKB-SubCell"/>
</dbReference>
<sequence>MYLSFLPSNFVHWLKILSKFVSIQIVVQALGLVSGILLVRTLDQQQYAYFTIANTMQATMNLLADIGIGTSLSAIGGKVWQDRYRFGQLINTAMRLRYSLAAISVTIVTPILIWMLIHNGASKIYAILISIVVLAGLNFQLTSDVLIVVPRLHSQINKMQKLDLFSAFFRIVFLGLGYLTFWNAGVAIASTSLVSGLQRFVLGGWVSENIDMHSPFNNEDKSFILKTIKNTLPSTIFFCFQGQLSIFIITIFGNTKSIAEIGALGRISIIFTLINSVMTAIILPSFSRCQSAKLLTKRYLQILSIFFGFSLLLIFLSVIFPSEILWILGGKYQHLKNELVLMVILTVVNSFVGIMSSLNFSKAWIEFIWIEIPMRLVLQAILLMILNISTIQGVIWLSLLSNLSPFLVNAMLTYRGLKSYNGI</sequence>
<reference evidence="7" key="2">
    <citation type="journal article" date="2022" name="Microbiol. Resour. Announc.">
        <title>Metagenome Sequencing to Explore Phylogenomics of Terrestrial Cyanobacteria.</title>
        <authorList>
            <person name="Ward R.D."/>
            <person name="Stajich J.E."/>
            <person name="Johansen J.R."/>
            <person name="Huntemann M."/>
            <person name="Clum A."/>
            <person name="Foster B."/>
            <person name="Foster B."/>
            <person name="Roux S."/>
            <person name="Palaniappan K."/>
            <person name="Varghese N."/>
            <person name="Mukherjee S."/>
            <person name="Reddy T.B.K."/>
            <person name="Daum C."/>
            <person name="Copeland A."/>
            <person name="Chen I.A."/>
            <person name="Ivanova N.N."/>
            <person name="Kyrpides N.C."/>
            <person name="Shapiro N."/>
            <person name="Eloe-Fadrosh E.A."/>
            <person name="Pietrasiak N."/>
        </authorList>
    </citation>
    <scope>NUCLEOTIDE SEQUENCE</scope>
    <source>
        <strain evidence="7">JT2-VF2</strain>
    </source>
</reference>
<keyword evidence="4 6" id="KW-1133">Transmembrane helix</keyword>
<gene>
    <name evidence="7" type="ORF">KME32_08950</name>
</gene>
<keyword evidence="5 6" id="KW-0472">Membrane</keyword>
<feature type="transmembrane region" description="Helical" evidence="6">
    <location>
        <begin position="340"/>
        <end position="360"/>
    </location>
</feature>
<feature type="transmembrane region" description="Helical" evidence="6">
    <location>
        <begin position="162"/>
        <end position="181"/>
    </location>
</feature>
<feature type="transmembrane region" description="Helical" evidence="6">
    <location>
        <begin position="231"/>
        <end position="252"/>
    </location>
</feature>
<keyword evidence="2" id="KW-1003">Cell membrane</keyword>
<evidence type="ECO:0000256" key="1">
    <source>
        <dbReference type="ARBA" id="ARBA00004651"/>
    </source>
</evidence>
<feature type="transmembrane region" description="Helical" evidence="6">
    <location>
        <begin position="264"/>
        <end position="287"/>
    </location>
</feature>
<feature type="transmembrane region" description="Helical" evidence="6">
    <location>
        <begin position="98"/>
        <end position="117"/>
    </location>
</feature>
<name>A0A951UFM0_9NOST</name>
<comment type="subcellular location">
    <subcellularLocation>
        <location evidence="1">Cell membrane</location>
        <topology evidence="1">Multi-pass membrane protein</topology>
    </subcellularLocation>
</comment>
<evidence type="ECO:0000256" key="2">
    <source>
        <dbReference type="ARBA" id="ARBA00022475"/>
    </source>
</evidence>
<reference evidence="7" key="1">
    <citation type="submission" date="2021-05" db="EMBL/GenBank/DDBJ databases">
        <authorList>
            <person name="Pietrasiak N."/>
            <person name="Ward R."/>
            <person name="Stajich J.E."/>
            <person name="Kurbessoian T."/>
        </authorList>
    </citation>
    <scope>NUCLEOTIDE SEQUENCE</scope>
    <source>
        <strain evidence="7">JT2-VF2</strain>
    </source>
</reference>
<proteinExistence type="predicted"/>
<evidence type="ECO:0000256" key="3">
    <source>
        <dbReference type="ARBA" id="ARBA00022692"/>
    </source>
</evidence>
<dbReference type="AlphaFoldDB" id="A0A951UFM0"/>
<accession>A0A951UFM0</accession>